<organism evidence="2 3">
    <name type="scientific">Limnovirga soli</name>
    <dbReference type="NCBI Taxonomy" id="2656915"/>
    <lineage>
        <taxon>Bacteria</taxon>
        <taxon>Pseudomonadati</taxon>
        <taxon>Bacteroidota</taxon>
        <taxon>Chitinophagia</taxon>
        <taxon>Chitinophagales</taxon>
        <taxon>Chitinophagaceae</taxon>
        <taxon>Limnovirga</taxon>
    </lineage>
</organism>
<name>A0A8J8FH96_9BACT</name>
<accession>A0A8J8FH96</accession>
<dbReference type="Gene3D" id="3.20.20.80">
    <property type="entry name" value="Glycosidases"/>
    <property type="match status" value="1"/>
</dbReference>
<dbReference type="EMBL" id="WHPF01000014">
    <property type="protein sequence ID" value="NNV57387.1"/>
    <property type="molecule type" value="Genomic_DNA"/>
</dbReference>
<reference evidence="2" key="1">
    <citation type="submission" date="2019-10" db="EMBL/GenBank/DDBJ databases">
        <title>Draft genome sequence of Panacibacter sp. KCS-6.</title>
        <authorList>
            <person name="Yim K.J."/>
        </authorList>
    </citation>
    <scope>NUCLEOTIDE SEQUENCE</scope>
    <source>
        <strain evidence="2">KCS-6</strain>
    </source>
</reference>
<comment type="caution">
    <text evidence="2">The sequence shown here is derived from an EMBL/GenBank/DDBJ whole genome shotgun (WGS) entry which is preliminary data.</text>
</comment>
<feature type="signal peptide" evidence="1">
    <location>
        <begin position="1"/>
        <end position="18"/>
    </location>
</feature>
<feature type="chain" id="PRO_5035169170" evidence="1">
    <location>
        <begin position="19"/>
        <end position="316"/>
    </location>
</feature>
<dbReference type="InterPro" id="IPR017853">
    <property type="entry name" value="GH"/>
</dbReference>
<keyword evidence="1" id="KW-0732">Signal</keyword>
<protein>
    <submittedName>
        <fullName evidence="2">Uncharacterized protein</fullName>
    </submittedName>
</protein>
<dbReference type="Proteomes" id="UP000598971">
    <property type="component" value="Unassembled WGS sequence"/>
</dbReference>
<sequence>MKKLIFMLLLTVSLAATAQTNFGVLVNSSGNFNTTDKALMAQQLGVPFVRENIILNQFNGTEKSFDIYESYGFKFLCNLNWMAGVNTFPNMSAYTAALEDVANSKYGNCPVYILQNEELNPNFNKFTAAQYVQMLQAAAGVMHPHGLKIANGGIYGTPMYQLTYKFLHDTYGVAVADEFATNAKLTTSQKKQAIGTPSTKMKDMQTVIDGVKQYCDFINVHHYIDPKKGITSQTVWPQVKSYLEMYTGKPCITNETCIRNSDDSSYVSATVNTFKTTNTFYCSWFSGDSNMAGARSLFNLDKTIRASGIAFTETTK</sequence>
<evidence type="ECO:0000313" key="3">
    <source>
        <dbReference type="Proteomes" id="UP000598971"/>
    </source>
</evidence>
<proteinExistence type="predicted"/>
<keyword evidence="3" id="KW-1185">Reference proteome</keyword>
<evidence type="ECO:0000256" key="1">
    <source>
        <dbReference type="SAM" id="SignalP"/>
    </source>
</evidence>
<dbReference type="RefSeq" id="WP_171609335.1">
    <property type="nucleotide sequence ID" value="NZ_WHPF01000014.1"/>
</dbReference>
<evidence type="ECO:0000313" key="2">
    <source>
        <dbReference type="EMBL" id="NNV57387.1"/>
    </source>
</evidence>
<dbReference type="SUPFAM" id="SSF51445">
    <property type="entry name" value="(Trans)glycosidases"/>
    <property type="match status" value="1"/>
</dbReference>
<dbReference type="AlphaFoldDB" id="A0A8J8FH96"/>
<gene>
    <name evidence="2" type="ORF">GD597_18085</name>
</gene>